<sequence>MKSNSELKDFLISGNILDEFFFTHFNIDFDRIGGFGFPLKASSGVNAQRMGLDYQEKYKKKSLIHLLRDNQSISVSTYDDDTFRIQIFLDQYGYLGRQLPVFSEEVIASNLIWQNKYKTYDEVCQAMQIMLKPLNTYGDFIERIKEIEVFRQWQIIRPEMLPLGNINDWSWGDIYGECGGFILNQSDTNEWQLISGSRGRTSHSATFFREQAVYEWFVNLYLGLL</sequence>
<dbReference type="AlphaFoldDB" id="A0A1T0CLZ0"/>
<reference evidence="1 2" key="1">
    <citation type="submission" date="2017-02" db="EMBL/GenBank/DDBJ databases">
        <title>Draft genome sequence of Moraxella pluranimalium CCUG 54913T type strain.</title>
        <authorList>
            <person name="Salva-Serra F."/>
            <person name="Engstrom-Jakobsson H."/>
            <person name="Thorell K."/>
            <person name="Jaen-Luchoro D."/>
            <person name="Gonzales-Siles L."/>
            <person name="Karlsson R."/>
            <person name="Yazdan S."/>
            <person name="Boulund F."/>
            <person name="Johnning A."/>
            <person name="Engstrand L."/>
            <person name="Kristiansson E."/>
            <person name="Moore E."/>
        </authorList>
    </citation>
    <scope>NUCLEOTIDE SEQUENCE [LARGE SCALE GENOMIC DNA]</scope>
    <source>
        <strain evidence="1 2">CCUG 54913</strain>
    </source>
</reference>
<evidence type="ECO:0000313" key="2">
    <source>
        <dbReference type="Proteomes" id="UP000189800"/>
    </source>
</evidence>
<evidence type="ECO:0000313" key="1">
    <source>
        <dbReference type="EMBL" id="OOS23334.1"/>
    </source>
</evidence>
<protein>
    <submittedName>
        <fullName evidence="1">Uncharacterized protein</fullName>
    </submittedName>
</protein>
<gene>
    <name evidence="1" type="ORF">B0680_07085</name>
</gene>
<proteinExistence type="predicted"/>
<organism evidence="1 2">
    <name type="scientific">Moraxella pluranimalium</name>
    <dbReference type="NCBI Taxonomy" id="470453"/>
    <lineage>
        <taxon>Bacteria</taxon>
        <taxon>Pseudomonadati</taxon>
        <taxon>Pseudomonadota</taxon>
        <taxon>Gammaproteobacteria</taxon>
        <taxon>Moraxellales</taxon>
        <taxon>Moraxellaceae</taxon>
        <taxon>Moraxella</taxon>
    </lineage>
</organism>
<comment type="caution">
    <text evidence="1">The sequence shown here is derived from an EMBL/GenBank/DDBJ whole genome shotgun (WGS) entry which is preliminary data.</text>
</comment>
<accession>A0A1T0CLZ0</accession>
<dbReference type="RefSeq" id="WP_078254403.1">
    <property type="nucleotide sequence ID" value="NZ_MUYU01000017.1"/>
</dbReference>
<name>A0A1T0CLZ0_9GAMM</name>
<dbReference type="Proteomes" id="UP000189800">
    <property type="component" value="Unassembled WGS sequence"/>
</dbReference>
<keyword evidence="2" id="KW-1185">Reference proteome</keyword>
<dbReference type="EMBL" id="MUYU01000017">
    <property type="protein sequence ID" value="OOS23334.1"/>
    <property type="molecule type" value="Genomic_DNA"/>
</dbReference>